<dbReference type="InterPro" id="IPR017438">
    <property type="entry name" value="ATP-NAD_kinase_N"/>
</dbReference>
<dbReference type="EMBL" id="NEDP02076750">
    <property type="protein sequence ID" value="OWF34751.1"/>
    <property type="molecule type" value="Genomic_DNA"/>
</dbReference>
<feature type="compositionally biased region" description="Polar residues" evidence="1">
    <location>
        <begin position="453"/>
        <end position="466"/>
    </location>
</feature>
<dbReference type="STRING" id="6573.A0A210PE63"/>
<reference evidence="3 4" key="1">
    <citation type="journal article" date="2017" name="Nat. Ecol. Evol.">
        <title>Scallop genome provides insights into evolution of bilaterian karyotype and development.</title>
        <authorList>
            <person name="Wang S."/>
            <person name="Zhang J."/>
            <person name="Jiao W."/>
            <person name="Li J."/>
            <person name="Xun X."/>
            <person name="Sun Y."/>
            <person name="Guo X."/>
            <person name="Huan P."/>
            <person name="Dong B."/>
            <person name="Zhang L."/>
            <person name="Hu X."/>
            <person name="Sun X."/>
            <person name="Wang J."/>
            <person name="Zhao C."/>
            <person name="Wang Y."/>
            <person name="Wang D."/>
            <person name="Huang X."/>
            <person name="Wang R."/>
            <person name="Lv J."/>
            <person name="Li Y."/>
            <person name="Zhang Z."/>
            <person name="Liu B."/>
            <person name="Lu W."/>
            <person name="Hui Y."/>
            <person name="Liang J."/>
            <person name="Zhou Z."/>
            <person name="Hou R."/>
            <person name="Li X."/>
            <person name="Liu Y."/>
            <person name="Li H."/>
            <person name="Ning X."/>
            <person name="Lin Y."/>
            <person name="Zhao L."/>
            <person name="Xing Q."/>
            <person name="Dou J."/>
            <person name="Li Y."/>
            <person name="Mao J."/>
            <person name="Guo H."/>
            <person name="Dou H."/>
            <person name="Li T."/>
            <person name="Mu C."/>
            <person name="Jiang W."/>
            <person name="Fu Q."/>
            <person name="Fu X."/>
            <person name="Miao Y."/>
            <person name="Liu J."/>
            <person name="Yu Q."/>
            <person name="Li R."/>
            <person name="Liao H."/>
            <person name="Li X."/>
            <person name="Kong Y."/>
            <person name="Jiang Z."/>
            <person name="Chourrout D."/>
            <person name="Li R."/>
            <person name="Bao Z."/>
        </authorList>
    </citation>
    <scope>NUCLEOTIDE SEQUENCE [LARGE SCALE GENOMIC DNA]</scope>
    <source>
        <strain evidence="3 4">PY_sf001</strain>
    </source>
</reference>
<dbReference type="PANTHER" id="PTHR12358:SF111">
    <property type="entry name" value="CERAMIDE KINASE, ISOFORM A"/>
    <property type="match status" value="1"/>
</dbReference>
<dbReference type="InterPro" id="IPR016064">
    <property type="entry name" value="NAD/diacylglycerol_kinase_sf"/>
</dbReference>
<keyword evidence="3" id="KW-0418">Kinase</keyword>
<dbReference type="GO" id="GO:0006672">
    <property type="term" value="P:ceramide metabolic process"/>
    <property type="evidence" value="ECO:0007669"/>
    <property type="project" value="TreeGrafter"/>
</dbReference>
<evidence type="ECO:0000313" key="4">
    <source>
        <dbReference type="Proteomes" id="UP000242188"/>
    </source>
</evidence>
<dbReference type="GO" id="GO:0001729">
    <property type="term" value="F:ceramide kinase activity"/>
    <property type="evidence" value="ECO:0007669"/>
    <property type="project" value="TreeGrafter"/>
</dbReference>
<evidence type="ECO:0000313" key="3">
    <source>
        <dbReference type="EMBL" id="OWF34751.1"/>
    </source>
</evidence>
<comment type="caution">
    <text evidence="3">The sequence shown here is derived from an EMBL/GenBank/DDBJ whole genome shotgun (WGS) entry which is preliminary data.</text>
</comment>
<feature type="domain" description="DAGKc" evidence="2">
    <location>
        <begin position="109"/>
        <end position="258"/>
    </location>
</feature>
<dbReference type="Pfam" id="PF00781">
    <property type="entry name" value="DAGK_cat"/>
    <property type="match status" value="1"/>
</dbReference>
<accession>A0A210PE63</accession>
<dbReference type="AlphaFoldDB" id="A0A210PE63"/>
<dbReference type="PROSITE" id="PS50146">
    <property type="entry name" value="DAGK"/>
    <property type="match status" value="1"/>
</dbReference>
<organism evidence="3 4">
    <name type="scientific">Mizuhopecten yessoensis</name>
    <name type="common">Japanese scallop</name>
    <name type="synonym">Patinopecten yessoensis</name>
    <dbReference type="NCBI Taxonomy" id="6573"/>
    <lineage>
        <taxon>Eukaryota</taxon>
        <taxon>Metazoa</taxon>
        <taxon>Spiralia</taxon>
        <taxon>Lophotrochozoa</taxon>
        <taxon>Mollusca</taxon>
        <taxon>Bivalvia</taxon>
        <taxon>Autobranchia</taxon>
        <taxon>Pteriomorphia</taxon>
        <taxon>Pectinida</taxon>
        <taxon>Pectinoidea</taxon>
        <taxon>Pectinidae</taxon>
        <taxon>Mizuhopecten</taxon>
    </lineage>
</organism>
<keyword evidence="4" id="KW-1185">Reference proteome</keyword>
<sequence length="483" mass="54505">MPNVLSVDGEVADCTVNERELRITTLGREQKETTATLDDVIRIETNAIELNASTDQSKSTKPKWLCKVHYITRKKLIWKQATLCITGQVLECQQFVSDLQLHFQKVYDQRPKRLLVLVNPTSGGRYGHSNWRKVLPLFELAHITCDVKVSEREKHMEEIVTEYDLSTVDGIVVFGGDGSVSEVLNRVLRITNDKAGLNYNEMDGPFTANTIPIGTIPSGTGNGMAAGLYGNHDIVTAALHIIKGNTRMLPLMAEYSSNELLGYSSAVTAYGLFTDMMYYTDQKRWMGRARYAIMPLYILLWKTQRLFNAEITIRTRQKKQADDEEETEVEEKLDGEFTTVGFFPGQVFGLTTGQMVALIYRQTPRLDFLRMISYQFTQQLPREEDFPTVTIRQPSSLRIKVNPKDLGDENCLNYMMHIDGEIHTMKEADVTIKLLSNACKVYSSMYTDTDSQAHITGDSANTSASVSPPDKKMATDNEELKNA</sequence>
<dbReference type="InterPro" id="IPR050187">
    <property type="entry name" value="Lipid_Phosphate_FormReg"/>
</dbReference>
<dbReference type="Gene3D" id="2.60.200.40">
    <property type="match status" value="1"/>
</dbReference>
<feature type="region of interest" description="Disordered" evidence="1">
    <location>
        <begin position="453"/>
        <end position="483"/>
    </location>
</feature>
<protein>
    <submittedName>
        <fullName evidence="3">Ceramide kinase</fullName>
    </submittedName>
</protein>
<dbReference type="Gene3D" id="3.40.50.10330">
    <property type="entry name" value="Probable inorganic polyphosphate/atp-NAD kinase, domain 1"/>
    <property type="match status" value="1"/>
</dbReference>
<dbReference type="Proteomes" id="UP000242188">
    <property type="component" value="Unassembled WGS sequence"/>
</dbReference>
<proteinExistence type="predicted"/>
<evidence type="ECO:0000256" key="1">
    <source>
        <dbReference type="SAM" id="MobiDB-lite"/>
    </source>
</evidence>
<feature type="compositionally biased region" description="Basic and acidic residues" evidence="1">
    <location>
        <begin position="469"/>
        <end position="483"/>
    </location>
</feature>
<gene>
    <name evidence="3" type="ORF">KP79_PYT14149</name>
</gene>
<dbReference type="GO" id="GO:0016020">
    <property type="term" value="C:membrane"/>
    <property type="evidence" value="ECO:0007669"/>
    <property type="project" value="GOC"/>
</dbReference>
<name>A0A210PE63_MIZYE</name>
<evidence type="ECO:0000259" key="2">
    <source>
        <dbReference type="PROSITE" id="PS50146"/>
    </source>
</evidence>
<keyword evidence="3" id="KW-0808">Transferase</keyword>
<dbReference type="OrthoDB" id="530923at2759"/>
<dbReference type="SMART" id="SM00046">
    <property type="entry name" value="DAGKc"/>
    <property type="match status" value="1"/>
</dbReference>
<dbReference type="PANTHER" id="PTHR12358">
    <property type="entry name" value="SPHINGOSINE KINASE"/>
    <property type="match status" value="1"/>
</dbReference>
<dbReference type="InterPro" id="IPR001206">
    <property type="entry name" value="Diacylglycerol_kinase_cat_dom"/>
</dbReference>
<dbReference type="SUPFAM" id="SSF111331">
    <property type="entry name" value="NAD kinase/diacylglycerol kinase-like"/>
    <property type="match status" value="1"/>
</dbReference>